<evidence type="ECO:0000313" key="2">
    <source>
        <dbReference type="Proteomes" id="UP000675881"/>
    </source>
</evidence>
<dbReference type="EMBL" id="HG994585">
    <property type="protein sequence ID" value="CAF2979165.1"/>
    <property type="molecule type" value="Genomic_DNA"/>
</dbReference>
<organism evidence="1 2">
    <name type="scientific">Lepeophtheirus salmonis</name>
    <name type="common">Salmon louse</name>
    <name type="synonym">Caligus salmonis</name>
    <dbReference type="NCBI Taxonomy" id="72036"/>
    <lineage>
        <taxon>Eukaryota</taxon>
        <taxon>Metazoa</taxon>
        <taxon>Ecdysozoa</taxon>
        <taxon>Arthropoda</taxon>
        <taxon>Crustacea</taxon>
        <taxon>Multicrustacea</taxon>
        <taxon>Hexanauplia</taxon>
        <taxon>Copepoda</taxon>
        <taxon>Siphonostomatoida</taxon>
        <taxon>Caligidae</taxon>
        <taxon>Lepeophtheirus</taxon>
    </lineage>
</organism>
<dbReference type="Proteomes" id="UP000675881">
    <property type="component" value="Chromosome 6"/>
</dbReference>
<reference evidence="1" key="1">
    <citation type="submission" date="2021-02" db="EMBL/GenBank/DDBJ databases">
        <authorList>
            <person name="Bekaert M."/>
        </authorList>
    </citation>
    <scope>NUCLEOTIDE SEQUENCE</scope>
    <source>
        <strain evidence="1">IoA-00</strain>
    </source>
</reference>
<name>A0A7R8CZW2_LEPSM</name>
<keyword evidence="2" id="KW-1185">Reference proteome</keyword>
<sequence length="144" mass="16809">MLYLHHTKLLLWKNFKKRSREKTRTILEIFLPLALFILLVFVVRNNGMENIPSCHFEEKSMPSMGPELFIKNSSKMSAYNVTFVNRLLSDLEDSLYKSFNEKERAAAFSKIINDISSIRELSNKAKKRFAQGLSMQGKQMNSIW</sequence>
<gene>
    <name evidence="1" type="ORF">LSAA_11587</name>
</gene>
<dbReference type="AlphaFoldDB" id="A0A7R8CZW2"/>
<accession>A0A7R8CZW2</accession>
<evidence type="ECO:0000313" key="1">
    <source>
        <dbReference type="EMBL" id="CAF2979165.1"/>
    </source>
</evidence>
<dbReference type="OrthoDB" id="8061355at2759"/>
<proteinExistence type="predicted"/>
<protein>
    <submittedName>
        <fullName evidence="1">(salmon louse) hypothetical protein</fullName>
    </submittedName>
</protein>